<evidence type="ECO:0000256" key="1">
    <source>
        <dbReference type="SAM" id="SignalP"/>
    </source>
</evidence>
<dbReference type="EMBL" id="BAAANY010000040">
    <property type="protein sequence ID" value="GAA1715833.1"/>
    <property type="molecule type" value="Genomic_DNA"/>
</dbReference>
<gene>
    <name evidence="3" type="ORF">GCM10009765_75750</name>
</gene>
<sequence length="357" mass="36563">MALPQVAMAAVLAAVAVAAHGSEENVGSAYGSGDGSEKIAVGKPNIAVSTTDELVAALAAATPGQTIDMAPGHYDGNFFATRKGTAGQPITLTGPRTAVLSNSAGKCDPGDGDIKFCGYGMHLHGADYWNLTGFAVSDAAKGIVLDGSSHVVIDRVEVSDVDSEAIHLRGSSSDNVISDSVVHDTGRTQPQYGEAIYLGSAKNHWDEFGVDGGPDRSDRNQVIGDHLGPNVAAEEVDIKEGTTGGVVKGNTFDGHGISGQNAADSWIDVKGDGYQLSDNTGTYDGVGSLVDGYQVHQAVDGWGCQNAFVSNSSDLGGAGGYAIDVTDQKKCDQPNVVYASNTVKNAGSGLTNITVTN</sequence>
<keyword evidence="1" id="KW-0732">Signal</keyword>
<feature type="signal peptide" evidence="1">
    <location>
        <begin position="1"/>
        <end position="18"/>
    </location>
</feature>
<proteinExistence type="predicted"/>
<dbReference type="InterPro" id="IPR012334">
    <property type="entry name" value="Pectin_lyas_fold"/>
</dbReference>
<dbReference type="InterPro" id="IPR011050">
    <property type="entry name" value="Pectin_lyase_fold/virulence"/>
</dbReference>
<dbReference type="InterPro" id="IPR006626">
    <property type="entry name" value="PbH1"/>
</dbReference>
<dbReference type="InterPro" id="IPR039448">
    <property type="entry name" value="Beta_helix"/>
</dbReference>
<dbReference type="Pfam" id="PF13229">
    <property type="entry name" value="Beta_helix"/>
    <property type="match status" value="1"/>
</dbReference>
<dbReference type="Proteomes" id="UP001500618">
    <property type="component" value="Unassembled WGS sequence"/>
</dbReference>
<name>A0ABP4V5Q3_9ACTN</name>
<comment type="caution">
    <text evidence="3">The sequence shown here is derived from an EMBL/GenBank/DDBJ whole genome shotgun (WGS) entry which is preliminary data.</text>
</comment>
<dbReference type="SUPFAM" id="SSF51126">
    <property type="entry name" value="Pectin lyase-like"/>
    <property type="match status" value="1"/>
</dbReference>
<evidence type="ECO:0000313" key="4">
    <source>
        <dbReference type="Proteomes" id="UP001500618"/>
    </source>
</evidence>
<protein>
    <recommendedName>
        <fullName evidence="2">Right handed beta helix domain-containing protein</fullName>
    </recommendedName>
</protein>
<feature type="domain" description="Right handed beta helix" evidence="2">
    <location>
        <begin position="117"/>
        <end position="197"/>
    </location>
</feature>
<dbReference type="SMART" id="SM00710">
    <property type="entry name" value="PbH1"/>
    <property type="match status" value="5"/>
</dbReference>
<reference evidence="4" key="1">
    <citation type="journal article" date="2019" name="Int. J. Syst. Evol. Microbiol.">
        <title>The Global Catalogue of Microorganisms (GCM) 10K type strain sequencing project: providing services to taxonomists for standard genome sequencing and annotation.</title>
        <authorList>
            <consortium name="The Broad Institute Genomics Platform"/>
            <consortium name="The Broad Institute Genome Sequencing Center for Infectious Disease"/>
            <person name="Wu L."/>
            <person name="Ma J."/>
        </authorList>
    </citation>
    <scope>NUCLEOTIDE SEQUENCE [LARGE SCALE GENOMIC DNA]</scope>
    <source>
        <strain evidence="4">JCM 14718</strain>
    </source>
</reference>
<evidence type="ECO:0000313" key="3">
    <source>
        <dbReference type="EMBL" id="GAA1715833.1"/>
    </source>
</evidence>
<accession>A0ABP4V5Q3</accession>
<evidence type="ECO:0000259" key="2">
    <source>
        <dbReference type="Pfam" id="PF13229"/>
    </source>
</evidence>
<feature type="chain" id="PRO_5045044043" description="Right handed beta helix domain-containing protein" evidence="1">
    <location>
        <begin position="19"/>
        <end position="357"/>
    </location>
</feature>
<organism evidence="3 4">
    <name type="scientific">Fodinicola feengrottensis</name>
    <dbReference type="NCBI Taxonomy" id="435914"/>
    <lineage>
        <taxon>Bacteria</taxon>
        <taxon>Bacillati</taxon>
        <taxon>Actinomycetota</taxon>
        <taxon>Actinomycetes</taxon>
        <taxon>Mycobacteriales</taxon>
        <taxon>Fodinicola</taxon>
    </lineage>
</organism>
<keyword evidence="4" id="KW-1185">Reference proteome</keyword>
<dbReference type="Gene3D" id="2.160.20.10">
    <property type="entry name" value="Single-stranded right-handed beta-helix, Pectin lyase-like"/>
    <property type="match status" value="1"/>
</dbReference>